<keyword evidence="2 5" id="KW-0812">Transmembrane</keyword>
<accession>A0A3B1JUJ8</accession>
<dbReference type="GeneTree" id="ENSGT00940000158012"/>
<dbReference type="GO" id="GO:0016020">
    <property type="term" value="C:membrane"/>
    <property type="evidence" value="ECO:0007669"/>
    <property type="project" value="UniProtKB-SubCell"/>
</dbReference>
<keyword evidence="8" id="KW-1185">Reference proteome</keyword>
<reference evidence="8" key="1">
    <citation type="submission" date="2013-03" db="EMBL/GenBank/DDBJ databases">
        <authorList>
            <person name="Jeffery W."/>
            <person name="Warren W."/>
            <person name="Wilson R.K."/>
        </authorList>
    </citation>
    <scope>NUCLEOTIDE SEQUENCE</scope>
    <source>
        <strain evidence="8">female</strain>
    </source>
</reference>
<evidence type="ECO:0000256" key="3">
    <source>
        <dbReference type="ARBA" id="ARBA00022989"/>
    </source>
</evidence>
<evidence type="ECO:0000256" key="2">
    <source>
        <dbReference type="ARBA" id="ARBA00022692"/>
    </source>
</evidence>
<dbReference type="PANTHER" id="PTHR11863">
    <property type="entry name" value="STEROL DESATURASE"/>
    <property type="match status" value="1"/>
</dbReference>
<evidence type="ECO:0000313" key="8">
    <source>
        <dbReference type="Proteomes" id="UP000018467"/>
    </source>
</evidence>
<evidence type="ECO:0000256" key="4">
    <source>
        <dbReference type="ARBA" id="ARBA00023136"/>
    </source>
</evidence>
<dbReference type="Ensembl" id="ENSAMXT00000029803.1">
    <property type="protein sequence ID" value="ENSAMXP00000045530.1"/>
    <property type="gene ID" value="ENSAMXG00000040310.1"/>
</dbReference>
<proteinExistence type="predicted"/>
<dbReference type="Proteomes" id="UP000018467">
    <property type="component" value="Unassembled WGS sequence"/>
</dbReference>
<dbReference type="GO" id="GO:0005506">
    <property type="term" value="F:iron ion binding"/>
    <property type="evidence" value="ECO:0007669"/>
    <property type="project" value="InterPro"/>
</dbReference>
<reference evidence="7" key="3">
    <citation type="submission" date="2025-08" db="UniProtKB">
        <authorList>
            <consortium name="Ensembl"/>
        </authorList>
    </citation>
    <scope>IDENTIFICATION</scope>
</reference>
<evidence type="ECO:0000259" key="6">
    <source>
        <dbReference type="Pfam" id="PF04116"/>
    </source>
</evidence>
<dbReference type="InterPro" id="IPR050307">
    <property type="entry name" value="Sterol_Desaturase_Related"/>
</dbReference>
<reference evidence="7" key="4">
    <citation type="submission" date="2025-09" db="UniProtKB">
        <authorList>
            <consortium name="Ensembl"/>
        </authorList>
    </citation>
    <scope>IDENTIFICATION</scope>
</reference>
<dbReference type="InParanoid" id="A0A3B1JUJ8"/>
<dbReference type="Pfam" id="PF04116">
    <property type="entry name" value="FA_hydroxylase"/>
    <property type="match status" value="1"/>
</dbReference>
<evidence type="ECO:0000256" key="1">
    <source>
        <dbReference type="ARBA" id="ARBA00004370"/>
    </source>
</evidence>
<dbReference type="GO" id="GO:0008610">
    <property type="term" value="P:lipid biosynthetic process"/>
    <property type="evidence" value="ECO:0007669"/>
    <property type="project" value="InterPro"/>
</dbReference>
<dbReference type="Bgee" id="ENSAMXG00000040310">
    <property type="expression patterns" value="Expressed in intestine and 12 other cell types or tissues"/>
</dbReference>
<dbReference type="AlphaFoldDB" id="A0A3B1JUJ8"/>
<dbReference type="STRING" id="7994.ENSAMXP00000045530"/>
<dbReference type="FunCoup" id="A0A3B1JUJ8">
    <property type="interactions" value="381"/>
</dbReference>
<feature type="domain" description="Fatty acid hydroxylase" evidence="6">
    <location>
        <begin position="203"/>
        <end position="252"/>
    </location>
</feature>
<dbReference type="InterPro" id="IPR006694">
    <property type="entry name" value="Fatty_acid_hydroxylase"/>
</dbReference>
<reference evidence="8" key="2">
    <citation type="journal article" date="2014" name="Nat. Commun.">
        <title>The cavefish genome reveals candidate genes for eye loss.</title>
        <authorList>
            <person name="McGaugh S.E."/>
            <person name="Gross J.B."/>
            <person name="Aken B."/>
            <person name="Blin M."/>
            <person name="Borowsky R."/>
            <person name="Chalopin D."/>
            <person name="Hinaux H."/>
            <person name="Jeffery W.R."/>
            <person name="Keene A."/>
            <person name="Ma L."/>
            <person name="Minx P."/>
            <person name="Murphy D."/>
            <person name="O'Quin K.E."/>
            <person name="Retaux S."/>
            <person name="Rohner N."/>
            <person name="Searle S.M."/>
            <person name="Stahl B.A."/>
            <person name="Tabin C."/>
            <person name="Volff J.N."/>
            <person name="Yoshizawa M."/>
            <person name="Warren W.C."/>
        </authorList>
    </citation>
    <scope>NUCLEOTIDE SEQUENCE [LARGE SCALE GENOMIC DNA]</scope>
    <source>
        <strain evidence="8">female</strain>
    </source>
</reference>
<comment type="subcellular location">
    <subcellularLocation>
        <location evidence="1">Membrane</location>
    </subcellularLocation>
</comment>
<protein>
    <submittedName>
        <fullName evidence="7">Methylsterol monooxygenase 1</fullName>
    </submittedName>
</protein>
<dbReference type="GO" id="GO:0016491">
    <property type="term" value="F:oxidoreductase activity"/>
    <property type="evidence" value="ECO:0007669"/>
    <property type="project" value="InterPro"/>
</dbReference>
<evidence type="ECO:0000313" key="7">
    <source>
        <dbReference type="Ensembl" id="ENSAMXP00000045530.1"/>
    </source>
</evidence>
<keyword evidence="3 5" id="KW-1133">Transmembrane helix</keyword>
<sequence>MEVNQTDILSSAFLAVEYVDSLLPENPLQMPVKSAWNYMLQNYTKFQIATWGSLIVHELVYFLFCLPGFLFQFMPFMQKYKIQQVGDWLTNQRCSSFNHFCIQLPMICGTYYFTEFFGIPYDWESMPRWPYLLAQCFGCAVIEDTWHYFLHRALHHRRVYKYIHKVHHDFTVTQDFDLGSLSCCMTHVLLRSLELTDRRPNTIDVHSGYDIPLNPLHLIPFYAGARFHDFHHMNFVGNYGSTFTWWDRLFNTDSQFNSYTDKQNLKKDQ</sequence>
<evidence type="ECO:0000256" key="5">
    <source>
        <dbReference type="SAM" id="Phobius"/>
    </source>
</evidence>
<feature type="transmembrane region" description="Helical" evidence="5">
    <location>
        <begin position="48"/>
        <end position="71"/>
    </location>
</feature>
<keyword evidence="4 5" id="KW-0472">Membrane</keyword>
<organism evidence="7 8">
    <name type="scientific">Astyanax mexicanus</name>
    <name type="common">Blind cave fish</name>
    <name type="synonym">Astyanax fasciatus mexicanus</name>
    <dbReference type="NCBI Taxonomy" id="7994"/>
    <lineage>
        <taxon>Eukaryota</taxon>
        <taxon>Metazoa</taxon>
        <taxon>Chordata</taxon>
        <taxon>Craniata</taxon>
        <taxon>Vertebrata</taxon>
        <taxon>Euteleostomi</taxon>
        <taxon>Actinopterygii</taxon>
        <taxon>Neopterygii</taxon>
        <taxon>Teleostei</taxon>
        <taxon>Ostariophysi</taxon>
        <taxon>Characiformes</taxon>
        <taxon>Characoidei</taxon>
        <taxon>Acestrorhamphidae</taxon>
        <taxon>Acestrorhamphinae</taxon>
        <taxon>Astyanax</taxon>
    </lineage>
</organism>
<name>A0A3B1JUJ8_ASTMX</name>